<proteinExistence type="predicted"/>
<gene>
    <name evidence="1" type="ORF">CAGA_20880</name>
</gene>
<dbReference type="RefSeq" id="WP_135660525.1">
    <property type="nucleotide sequence ID" value="NZ_JAJUFJ010000014.1"/>
</dbReference>
<sequence>MKDKDFPKAILIDKDGSKSEIKDWSSYHFFIQKTVERILHQLQNEGLDEQDIKTFCEHFSQEVKHFYENKSGK</sequence>
<accession>A0A4Z0YA84</accession>
<name>A0A4Z0YA84_9FIRM</name>
<dbReference type="AlphaFoldDB" id="A0A4Z0YA84"/>
<keyword evidence="2" id="KW-1185">Reference proteome</keyword>
<dbReference type="Proteomes" id="UP000297714">
    <property type="component" value="Unassembled WGS sequence"/>
</dbReference>
<protein>
    <submittedName>
        <fullName evidence="1">Uncharacterized protein</fullName>
    </submittedName>
</protein>
<evidence type="ECO:0000313" key="1">
    <source>
        <dbReference type="EMBL" id="TGJ75880.1"/>
    </source>
</evidence>
<evidence type="ECO:0000313" key="2">
    <source>
        <dbReference type="Proteomes" id="UP000297714"/>
    </source>
</evidence>
<comment type="caution">
    <text evidence="1">The sequence shown here is derived from an EMBL/GenBank/DDBJ whole genome shotgun (WGS) entry which is preliminary data.</text>
</comment>
<reference evidence="1 2" key="1">
    <citation type="submission" date="2019-04" db="EMBL/GenBank/DDBJ databases">
        <authorList>
            <person name="Poehlein A."/>
            <person name="Bengelsdorf F.R."/>
            <person name="Duerre P."/>
            <person name="Daniel R."/>
        </authorList>
    </citation>
    <scope>NUCLEOTIDE SEQUENCE [LARGE SCALE GENOMIC DNA]</scope>
    <source>
        <strain evidence="1 2">BS-1</strain>
    </source>
</reference>
<dbReference type="EMBL" id="SRMQ01000010">
    <property type="protein sequence ID" value="TGJ75880.1"/>
    <property type="molecule type" value="Genomic_DNA"/>
</dbReference>
<organism evidence="1 2">
    <name type="scientific">Caproiciproducens galactitolivorans</name>
    <dbReference type="NCBI Taxonomy" id="642589"/>
    <lineage>
        <taxon>Bacteria</taxon>
        <taxon>Bacillati</taxon>
        <taxon>Bacillota</taxon>
        <taxon>Clostridia</taxon>
        <taxon>Eubacteriales</taxon>
        <taxon>Acutalibacteraceae</taxon>
        <taxon>Caproiciproducens</taxon>
    </lineage>
</organism>